<keyword evidence="2" id="KW-1185">Reference proteome</keyword>
<evidence type="ECO:0008006" key="3">
    <source>
        <dbReference type="Google" id="ProtNLM"/>
    </source>
</evidence>
<evidence type="ECO:0000313" key="1">
    <source>
        <dbReference type="EMBL" id="RXJ60842.1"/>
    </source>
</evidence>
<dbReference type="RefSeq" id="WP_128994978.1">
    <property type="nucleotide sequence ID" value="NZ_PDKN01000001.1"/>
</dbReference>
<dbReference type="AlphaFoldDB" id="A0A4Q0XTW9"/>
<accession>A0A4Q0XTW9</accession>
<dbReference type="OrthoDB" id="5365361at2"/>
<organism evidence="1 2">
    <name type="scientific">Candidatus Marinarcus aquaticus</name>
    <dbReference type="NCBI Taxonomy" id="2044504"/>
    <lineage>
        <taxon>Bacteria</taxon>
        <taxon>Pseudomonadati</taxon>
        <taxon>Campylobacterota</taxon>
        <taxon>Epsilonproteobacteria</taxon>
        <taxon>Campylobacterales</taxon>
        <taxon>Arcobacteraceae</taxon>
        <taxon>Candidatus Marinarcus</taxon>
    </lineage>
</organism>
<gene>
    <name evidence="1" type="ORF">CRV04_02170</name>
</gene>
<reference evidence="1 2" key="1">
    <citation type="submission" date="2017-10" db="EMBL/GenBank/DDBJ databases">
        <title>Genomics of the genus Arcobacter.</title>
        <authorList>
            <person name="Perez-Cataluna A."/>
            <person name="Figueras M.J."/>
        </authorList>
    </citation>
    <scope>NUCLEOTIDE SEQUENCE [LARGE SCALE GENOMIC DNA]</scope>
    <source>
        <strain evidence="1 2">CECT 8987</strain>
    </source>
</reference>
<evidence type="ECO:0000313" key="2">
    <source>
        <dbReference type="Proteomes" id="UP000290657"/>
    </source>
</evidence>
<proteinExistence type="predicted"/>
<dbReference type="Proteomes" id="UP000290657">
    <property type="component" value="Unassembled WGS sequence"/>
</dbReference>
<comment type="caution">
    <text evidence="1">The sequence shown here is derived from an EMBL/GenBank/DDBJ whole genome shotgun (WGS) entry which is preliminary data.</text>
</comment>
<sequence>MMEKKGVYLVAVLSLFFLSGCAFNVANINNISKKKEYKTLDEVSIIGAYKETKIQYRKGMVLPQCQNRYKKISNAVMKVPNLVEELKRRNIQIKYIEDKSLPIKRQLVVKPIFFDCIGNTVNVEVSLYDIEEISQDWFKKEKKEIIKELTALCESQLIYRKILTLNYFDVYKYKADKKIEDVTEELTPMIIDDLDSVLSLPPITRDLKTVQQEESLRWVNICEKQSKVFGLWVNNNKVLCVGKVGLEKATAKVAVKSLNILNASTGTTDYTLENSSCRNLKVSFAQAEKNDTSAEFKYTFKKQVLSYYDNQCKVSQFDDINLIDCTKNGKHEYYIENSKVNDNRVYEKNLVQMDNVCFEQFKKTYQDKQKDQLWQTVHGANRLGWDSFGFNHITQSKYDTKGFDIEGWNKEGIHKATGTKYNPDGFTVTGENKDGIDSDGWNPKLKKFVKVKKGKINSAPSFVAREYKTRAVDELFNRDNYDKVSYIKEKDGFKLLAEKRNKNTIKKYYFKSKEGVLLDFDQPKKSVIKPIELERTETVNIK</sequence>
<name>A0A4Q0XTW9_9BACT</name>
<dbReference type="PROSITE" id="PS51257">
    <property type="entry name" value="PROKAR_LIPOPROTEIN"/>
    <property type="match status" value="1"/>
</dbReference>
<protein>
    <recommendedName>
        <fullName evidence="3">Lipoprotein</fullName>
    </recommendedName>
</protein>
<dbReference type="EMBL" id="PDKN01000001">
    <property type="protein sequence ID" value="RXJ60842.1"/>
    <property type="molecule type" value="Genomic_DNA"/>
</dbReference>